<accession>A0A9E6ZWG3</accession>
<keyword evidence="5 9" id="KW-0812">Transmembrane</keyword>
<feature type="transmembrane region" description="Helical" evidence="9">
    <location>
        <begin position="98"/>
        <end position="122"/>
    </location>
</feature>
<keyword evidence="2 9" id="KW-0813">Transport</keyword>
<evidence type="ECO:0000256" key="9">
    <source>
        <dbReference type="RuleBase" id="RU369079"/>
    </source>
</evidence>
<dbReference type="InterPro" id="IPR007387">
    <property type="entry name" value="TRAP_DctQ"/>
</dbReference>
<evidence type="ECO:0000256" key="1">
    <source>
        <dbReference type="ARBA" id="ARBA00004429"/>
    </source>
</evidence>
<keyword evidence="3" id="KW-1003">Cell membrane</keyword>
<dbReference type="Proteomes" id="UP000831684">
    <property type="component" value="Chromosome"/>
</dbReference>
<comment type="subcellular location">
    <subcellularLocation>
        <location evidence="1 9">Cell inner membrane</location>
        <topology evidence="1 9">Multi-pass membrane protein</topology>
    </subcellularLocation>
</comment>
<comment type="function">
    <text evidence="9">Part of the tripartite ATP-independent periplasmic (TRAP) transport system.</text>
</comment>
<dbReference type="KEGG" id="apol:K9D25_01300"/>
<evidence type="ECO:0000256" key="2">
    <source>
        <dbReference type="ARBA" id="ARBA00022448"/>
    </source>
</evidence>
<evidence type="ECO:0000256" key="3">
    <source>
        <dbReference type="ARBA" id="ARBA00022475"/>
    </source>
</evidence>
<evidence type="ECO:0000256" key="8">
    <source>
        <dbReference type="ARBA" id="ARBA00038436"/>
    </source>
</evidence>
<dbReference type="PANTHER" id="PTHR35011">
    <property type="entry name" value="2,3-DIKETO-L-GULONATE TRAP TRANSPORTER SMALL PERMEASE PROTEIN YIAM"/>
    <property type="match status" value="1"/>
</dbReference>
<organism evidence="11 12">
    <name type="scientific">Ancylobacter polymorphus</name>
    <dbReference type="NCBI Taxonomy" id="223390"/>
    <lineage>
        <taxon>Bacteria</taxon>
        <taxon>Pseudomonadati</taxon>
        <taxon>Pseudomonadota</taxon>
        <taxon>Alphaproteobacteria</taxon>
        <taxon>Hyphomicrobiales</taxon>
        <taxon>Xanthobacteraceae</taxon>
        <taxon>Ancylobacter</taxon>
    </lineage>
</organism>
<dbReference type="GO" id="GO:0022857">
    <property type="term" value="F:transmembrane transporter activity"/>
    <property type="evidence" value="ECO:0007669"/>
    <property type="project" value="UniProtKB-UniRule"/>
</dbReference>
<evidence type="ECO:0000256" key="4">
    <source>
        <dbReference type="ARBA" id="ARBA00022519"/>
    </source>
</evidence>
<dbReference type="InterPro" id="IPR055348">
    <property type="entry name" value="DctQ"/>
</dbReference>
<evidence type="ECO:0000313" key="12">
    <source>
        <dbReference type="Proteomes" id="UP000831684"/>
    </source>
</evidence>
<sequence length="190" mass="20337">MSSTPVTSVLEKCARGLDAIVEACGWVAAWTGLALVLVMAGNVLMRYAFNTGSVAMQELEWHLMSPLTLLCIAYTIKHEGHVRVDILFARLPVRVQQGIDLFSALAVVALSVIIILLSWRYVGQSYRISEGSPDPGGLPYRFILKAMIPAGFALLLLQSLAATARALAALLSPVSLPPAPLSEQVPANAL</sequence>
<feature type="domain" description="Tripartite ATP-independent periplasmic transporters DctQ component" evidence="10">
    <location>
        <begin position="35"/>
        <end position="167"/>
    </location>
</feature>
<name>A0A9E6ZWG3_9HYPH</name>
<keyword evidence="7 9" id="KW-0472">Membrane</keyword>
<protein>
    <recommendedName>
        <fullName evidence="9">TRAP transporter small permease protein</fullName>
    </recommendedName>
</protein>
<evidence type="ECO:0000256" key="7">
    <source>
        <dbReference type="ARBA" id="ARBA00023136"/>
    </source>
</evidence>
<evidence type="ECO:0000256" key="6">
    <source>
        <dbReference type="ARBA" id="ARBA00022989"/>
    </source>
</evidence>
<comment type="caution">
    <text evidence="9">Lacks conserved residue(s) required for the propagation of feature annotation.</text>
</comment>
<keyword evidence="4 9" id="KW-0997">Cell inner membrane</keyword>
<evidence type="ECO:0000256" key="5">
    <source>
        <dbReference type="ARBA" id="ARBA00022692"/>
    </source>
</evidence>
<dbReference type="GO" id="GO:0005886">
    <property type="term" value="C:plasma membrane"/>
    <property type="evidence" value="ECO:0007669"/>
    <property type="project" value="UniProtKB-SubCell"/>
</dbReference>
<evidence type="ECO:0000259" key="10">
    <source>
        <dbReference type="Pfam" id="PF04290"/>
    </source>
</evidence>
<dbReference type="EMBL" id="CP083239">
    <property type="protein sequence ID" value="UOK71397.1"/>
    <property type="molecule type" value="Genomic_DNA"/>
</dbReference>
<gene>
    <name evidence="11" type="ORF">K9D25_01300</name>
</gene>
<dbReference type="RefSeq" id="WP_244378496.1">
    <property type="nucleotide sequence ID" value="NZ_CP083239.1"/>
</dbReference>
<comment type="similarity">
    <text evidence="8 9">Belongs to the TRAP transporter small permease family.</text>
</comment>
<proteinExistence type="inferred from homology"/>
<dbReference type="Pfam" id="PF04290">
    <property type="entry name" value="DctQ"/>
    <property type="match status" value="1"/>
</dbReference>
<comment type="subunit">
    <text evidence="9">The complex comprises the extracytoplasmic solute receptor protein and the two transmembrane proteins.</text>
</comment>
<reference evidence="11" key="1">
    <citation type="submission" date="2021-09" db="EMBL/GenBank/DDBJ databases">
        <title>Network and meta-omics reveal the key degrader and cooperation patterns in an efficient 1,4-dioxane-degrading microbial community.</title>
        <authorList>
            <person name="Dai C."/>
        </authorList>
    </citation>
    <scope>NUCLEOTIDE SEQUENCE</scope>
    <source>
        <strain evidence="11">ZM13</strain>
    </source>
</reference>
<dbReference type="PANTHER" id="PTHR35011:SF4">
    <property type="entry name" value="SLL1102 PROTEIN"/>
    <property type="match status" value="1"/>
</dbReference>
<feature type="transmembrane region" description="Helical" evidence="9">
    <location>
        <begin position="20"/>
        <end position="41"/>
    </location>
</feature>
<feature type="transmembrane region" description="Helical" evidence="9">
    <location>
        <begin position="142"/>
        <end position="162"/>
    </location>
</feature>
<dbReference type="AlphaFoldDB" id="A0A9E6ZWG3"/>
<keyword evidence="6 9" id="KW-1133">Transmembrane helix</keyword>
<evidence type="ECO:0000313" key="11">
    <source>
        <dbReference type="EMBL" id="UOK71397.1"/>
    </source>
</evidence>